<dbReference type="PIRSF" id="PIRSF005028">
    <property type="entry name" value="KhtT"/>
    <property type="match status" value="1"/>
</dbReference>
<dbReference type="Gene3D" id="3.30.70.1450">
    <property type="entry name" value="Regulator of K+ conductance, C-terminal domain"/>
    <property type="match status" value="1"/>
</dbReference>
<dbReference type="PROSITE" id="PS51202">
    <property type="entry name" value="RCK_C"/>
    <property type="match status" value="1"/>
</dbReference>
<organism evidence="2 3">
    <name type="scientific">Thermovibrio ammonificans (strain DSM 15698 / JCM 12110 / HB-1)</name>
    <dbReference type="NCBI Taxonomy" id="648996"/>
    <lineage>
        <taxon>Bacteria</taxon>
        <taxon>Pseudomonadati</taxon>
        <taxon>Aquificota</taxon>
        <taxon>Aquificia</taxon>
        <taxon>Desulfurobacteriales</taxon>
        <taxon>Desulfurobacteriaceae</taxon>
        <taxon>Thermovibrio</taxon>
    </lineage>
</organism>
<dbReference type="eggNOG" id="COG0490">
    <property type="taxonomic scope" value="Bacteria"/>
</dbReference>
<dbReference type="SUPFAM" id="SSF116726">
    <property type="entry name" value="TrkA C-terminal domain-like"/>
    <property type="match status" value="1"/>
</dbReference>
<dbReference type="AlphaFoldDB" id="E8T4X4"/>
<dbReference type="Pfam" id="PF02080">
    <property type="entry name" value="TrkA_C"/>
    <property type="match status" value="1"/>
</dbReference>
<dbReference type="GO" id="GO:0008324">
    <property type="term" value="F:monoatomic cation transmembrane transporter activity"/>
    <property type="evidence" value="ECO:0007669"/>
    <property type="project" value="InterPro"/>
</dbReference>
<proteinExistence type="predicted"/>
<dbReference type="InterPro" id="IPR058776">
    <property type="entry name" value="KhtT-like_N"/>
</dbReference>
<dbReference type="InterPro" id="IPR026278">
    <property type="entry name" value="KhtT"/>
</dbReference>
<feature type="domain" description="RCK C-terminal" evidence="1">
    <location>
        <begin position="76"/>
        <end position="160"/>
    </location>
</feature>
<dbReference type="GO" id="GO:0006813">
    <property type="term" value="P:potassium ion transport"/>
    <property type="evidence" value="ECO:0007669"/>
    <property type="project" value="InterPro"/>
</dbReference>
<accession>E8T4X4</accession>
<dbReference type="EMBL" id="CP002444">
    <property type="protein sequence ID" value="ADU96386.1"/>
    <property type="molecule type" value="Genomic_DNA"/>
</dbReference>
<reference evidence="2" key="1">
    <citation type="submission" date="2011-01" db="EMBL/GenBank/DDBJ databases">
        <title>Complete sequence of chromosome of Thermovibrio ammonificans HB-1.</title>
        <authorList>
            <consortium name="US DOE Joint Genome Institute"/>
            <person name="Lucas S."/>
            <person name="Copeland A."/>
            <person name="Lapidus A."/>
            <person name="Cheng J.-F."/>
            <person name="Goodwin L."/>
            <person name="Pitluck S."/>
            <person name="Davenport K."/>
            <person name="Detter J.C."/>
            <person name="Han C."/>
            <person name="Tapia R."/>
            <person name="Land M."/>
            <person name="Hauser L."/>
            <person name="Kyrpides N."/>
            <person name="Ivanova N."/>
            <person name="Ovchinnikova G."/>
            <person name="Vetriani C."/>
            <person name="Woyke T."/>
        </authorList>
    </citation>
    <scope>NUCLEOTIDE SEQUENCE [LARGE SCALE GENOMIC DNA]</scope>
    <source>
        <strain evidence="2">HB-1</strain>
    </source>
</reference>
<dbReference type="InterPro" id="IPR006037">
    <property type="entry name" value="RCK_C"/>
</dbReference>
<evidence type="ECO:0000313" key="3">
    <source>
        <dbReference type="Proteomes" id="UP000006362"/>
    </source>
</evidence>
<protein>
    <submittedName>
        <fullName evidence="2">TrkA-C domain protein</fullName>
    </submittedName>
</protein>
<evidence type="ECO:0000259" key="1">
    <source>
        <dbReference type="PROSITE" id="PS51202"/>
    </source>
</evidence>
<dbReference type="PANTHER" id="PTHR30445">
    <property type="entry name" value="K(+)_H(+) ANTIPORTER SUBUNIT KHTT"/>
    <property type="match status" value="1"/>
</dbReference>
<dbReference type="RefSeq" id="WP_013537172.1">
    <property type="nucleotide sequence ID" value="NC_014926.1"/>
</dbReference>
<dbReference type="STRING" id="648996.Theam_0414"/>
<name>E8T4X4_THEA1</name>
<sequence length="164" mass="18474">MFVKEGELPGIGKKYSMKTENGDTIVVVIHYTGKREIYYFEEDSEEPTAVIELTDEEARTLGTILVGALFQPTSDEEKIGFLMKHLAFEWIKVPKDSFLVGKSIKELEIRKRFGVIIVAVIRDENVIVSPSPLFVIEPGDTLVVVGTLENIKKFVKAVEGEKRE</sequence>
<evidence type="ECO:0000313" key="2">
    <source>
        <dbReference type="EMBL" id="ADU96386.1"/>
    </source>
</evidence>
<keyword evidence="3" id="KW-1185">Reference proteome</keyword>
<dbReference type="Proteomes" id="UP000006362">
    <property type="component" value="Chromosome"/>
</dbReference>
<dbReference type="KEGG" id="tam:Theam_0414"/>
<dbReference type="OrthoDB" id="67547at2"/>
<dbReference type="Pfam" id="PF25991">
    <property type="entry name" value="KhtT_N"/>
    <property type="match status" value="1"/>
</dbReference>
<dbReference type="InterPro" id="IPR050144">
    <property type="entry name" value="AAE_transporter"/>
</dbReference>
<gene>
    <name evidence="2" type="ordered locus">Theam_0414</name>
</gene>
<dbReference type="PANTHER" id="PTHR30445:SF8">
    <property type="entry name" value="K(+)_H(+) ANTIPORTER SUBUNIT KHTT"/>
    <property type="match status" value="1"/>
</dbReference>
<dbReference type="HOGENOM" id="CLU_116143_0_0_0"/>
<dbReference type="InterPro" id="IPR036721">
    <property type="entry name" value="RCK_C_sf"/>
</dbReference>